<dbReference type="RefSeq" id="WP_263593896.1">
    <property type="nucleotide sequence ID" value="NZ_CP107020.1"/>
</dbReference>
<name>A0ABY6G0H0_9MICO</name>
<keyword evidence="1" id="KW-0812">Transmembrane</keyword>
<dbReference type="InterPro" id="IPR025164">
    <property type="entry name" value="Toastrack_DUF4097"/>
</dbReference>
<keyword evidence="4" id="KW-1185">Reference proteome</keyword>
<keyword evidence="1" id="KW-1133">Transmembrane helix</keyword>
<sequence>MPSHPLPPSNGGDRSWRAVLLLIAAAMVVLTLGGLVTGSILAARSWGSYTDIPATQSFGRPDRLAVTSDLGDVTVRTSTDVDEVTLRLYDSSPGASTTADGTARARVTTAHGADGTTIDVSQPGSIGLGPWDDATDSLELTVPADLAATMDLTVGADVGDLAVTGSYGALAVHDSTGDVQLPGVATTGSLQVSSDIGDVRVLLDEGAAPQRIEVTADTGDVHVSVPGDTPYLVDASADLGEVRVDPGLSLPGAAPLTARSDIGDVTVTR</sequence>
<reference evidence="3" key="1">
    <citation type="submission" date="2022-10" db="EMBL/GenBank/DDBJ databases">
        <title>Whole-Genome Sequencing of Brachybacterium huguangmaarense BRM-3, Isolated from Betula schmidtii.</title>
        <authorList>
            <person name="Haam D."/>
        </authorList>
    </citation>
    <scope>NUCLEOTIDE SEQUENCE</scope>
    <source>
        <strain evidence="3">BRM-3</strain>
    </source>
</reference>
<accession>A0ABY6G0H0</accession>
<evidence type="ECO:0000256" key="1">
    <source>
        <dbReference type="SAM" id="Phobius"/>
    </source>
</evidence>
<organism evidence="3 4">
    <name type="scientific">Brachybacterium huguangmaarense</name>
    <dbReference type="NCBI Taxonomy" id="1652028"/>
    <lineage>
        <taxon>Bacteria</taxon>
        <taxon>Bacillati</taxon>
        <taxon>Actinomycetota</taxon>
        <taxon>Actinomycetes</taxon>
        <taxon>Micrococcales</taxon>
        <taxon>Dermabacteraceae</taxon>
        <taxon>Brachybacterium</taxon>
    </lineage>
</organism>
<dbReference type="Proteomes" id="UP001164305">
    <property type="component" value="Chromosome"/>
</dbReference>
<feature type="transmembrane region" description="Helical" evidence="1">
    <location>
        <begin position="20"/>
        <end position="43"/>
    </location>
</feature>
<dbReference type="EMBL" id="CP107020">
    <property type="protein sequence ID" value="UYG16683.1"/>
    <property type="molecule type" value="Genomic_DNA"/>
</dbReference>
<keyword evidence="1" id="KW-0472">Membrane</keyword>
<evidence type="ECO:0000313" key="4">
    <source>
        <dbReference type="Proteomes" id="UP001164305"/>
    </source>
</evidence>
<gene>
    <name evidence="3" type="ORF">BRM3_13965</name>
</gene>
<feature type="domain" description="DUF4097" evidence="2">
    <location>
        <begin position="62"/>
        <end position="246"/>
    </location>
</feature>
<evidence type="ECO:0000313" key="3">
    <source>
        <dbReference type="EMBL" id="UYG16683.1"/>
    </source>
</evidence>
<evidence type="ECO:0000259" key="2">
    <source>
        <dbReference type="Pfam" id="PF13349"/>
    </source>
</evidence>
<protein>
    <submittedName>
        <fullName evidence="3">DUF4097 domain-containing protein</fullName>
    </submittedName>
</protein>
<proteinExistence type="predicted"/>
<dbReference type="Pfam" id="PF13349">
    <property type="entry name" value="DUF4097"/>
    <property type="match status" value="1"/>
</dbReference>